<dbReference type="SUPFAM" id="SSF51735">
    <property type="entry name" value="NAD(P)-binding Rossmann-fold domains"/>
    <property type="match status" value="1"/>
</dbReference>
<dbReference type="EMBL" id="CP113836">
    <property type="protein sequence ID" value="WAL63548.1"/>
    <property type="molecule type" value="Genomic_DNA"/>
</dbReference>
<dbReference type="Gene3D" id="3.40.50.720">
    <property type="entry name" value="NAD(P)-binding Rossmann-like Domain"/>
    <property type="match status" value="1"/>
</dbReference>
<comment type="similarity">
    <text evidence="1">Belongs to the short-chain dehydrogenases/reductases (SDR) family.</text>
</comment>
<dbReference type="RefSeq" id="WP_268753788.1">
    <property type="nucleotide sequence ID" value="NZ_CP113836.1"/>
</dbReference>
<evidence type="ECO:0000256" key="1">
    <source>
        <dbReference type="ARBA" id="ARBA00006484"/>
    </source>
</evidence>
<dbReference type="InterPro" id="IPR036291">
    <property type="entry name" value="NAD(P)-bd_dom_sf"/>
</dbReference>
<dbReference type="PRINTS" id="PR00081">
    <property type="entry name" value="GDHRDH"/>
</dbReference>
<dbReference type="PANTHER" id="PTHR42760">
    <property type="entry name" value="SHORT-CHAIN DEHYDROGENASES/REDUCTASES FAMILY MEMBER"/>
    <property type="match status" value="1"/>
</dbReference>
<dbReference type="Proteomes" id="UP001163203">
    <property type="component" value="Chromosome"/>
</dbReference>
<dbReference type="GO" id="GO:0047936">
    <property type="term" value="F:glucose 1-dehydrogenase [NAD(P)+] activity"/>
    <property type="evidence" value="ECO:0007669"/>
    <property type="project" value="UniProtKB-EC"/>
</dbReference>
<dbReference type="PRINTS" id="PR00080">
    <property type="entry name" value="SDRFAMILY"/>
</dbReference>
<reference evidence="2" key="1">
    <citation type="submission" date="2022-11" db="EMBL/GenBank/DDBJ databases">
        <authorList>
            <person name="Mo P."/>
        </authorList>
    </citation>
    <scope>NUCLEOTIDE SEQUENCE</scope>
    <source>
        <strain evidence="2">HUAS 11-8</strain>
    </source>
</reference>
<accession>A0ABY7AY75</accession>
<organism evidence="2 3">
    <name type="scientific">Amycolatopsis cynarae</name>
    <dbReference type="NCBI Taxonomy" id="2995223"/>
    <lineage>
        <taxon>Bacteria</taxon>
        <taxon>Bacillati</taxon>
        <taxon>Actinomycetota</taxon>
        <taxon>Actinomycetes</taxon>
        <taxon>Pseudonocardiales</taxon>
        <taxon>Pseudonocardiaceae</taxon>
        <taxon>Amycolatopsis</taxon>
    </lineage>
</organism>
<gene>
    <name evidence="2" type="ORF">ORV05_21335</name>
</gene>
<evidence type="ECO:0000313" key="2">
    <source>
        <dbReference type="EMBL" id="WAL63548.1"/>
    </source>
</evidence>
<name>A0ABY7AY75_9PSEU</name>
<dbReference type="Pfam" id="PF13561">
    <property type="entry name" value="adh_short_C2"/>
    <property type="match status" value="1"/>
</dbReference>
<dbReference type="NCBIfam" id="NF005559">
    <property type="entry name" value="PRK07231.1"/>
    <property type="match status" value="1"/>
</dbReference>
<protein>
    <submittedName>
        <fullName evidence="2">Glucose 1-dehydrogenase</fullName>
        <ecNumber evidence="2">1.1.1.47</ecNumber>
    </submittedName>
</protein>
<proteinExistence type="inferred from homology"/>
<dbReference type="EC" id="1.1.1.47" evidence="2"/>
<dbReference type="PANTHER" id="PTHR42760:SF40">
    <property type="entry name" value="3-OXOACYL-[ACYL-CARRIER-PROTEIN] REDUCTASE, CHLOROPLASTIC"/>
    <property type="match status" value="1"/>
</dbReference>
<evidence type="ECO:0000313" key="3">
    <source>
        <dbReference type="Proteomes" id="UP001163203"/>
    </source>
</evidence>
<sequence length="249" mass="25498">MGSSLDGRVALVTGAGRGIGAAIATRLAADGAAVAVNDLDAATAQATVDRIREGGGGAVAVPGDIGEPSLAGRIVEGTVGELGALDVLVNNAGILHRVPFREYTAGQWHRILAVNLSAPFFLAQAAVDHLAASGHGAIVNICSVAVTGFFRQIGYDASKGGLLTLTRSLAVELGREGIRANAVAPGFVDTEIAETGDLAKVRNKTVATLPLPRAGQPHEVADAVAWLASDESRYVTGQLVHVDGGWFRH</sequence>
<keyword evidence="2" id="KW-0560">Oxidoreductase</keyword>
<dbReference type="InterPro" id="IPR002347">
    <property type="entry name" value="SDR_fam"/>
</dbReference>
<keyword evidence="3" id="KW-1185">Reference proteome</keyword>